<proteinExistence type="predicted"/>
<name>A0AAN7UTS5_9PEZI</name>
<evidence type="ECO:0000313" key="1">
    <source>
        <dbReference type="EMBL" id="KAK5635712.1"/>
    </source>
</evidence>
<sequence length="203" mass="22886">MDISQDSNCLAFTLPPEDDWGPVRLNTTARLAFYPFDINCLAADMGAYVTKRQEPFGPNRPLHLEATPETRGLVACEHPEPGKFSVVPLLKPDDIFDLVICDARVFLGNLELQDSVEVDRMQLVQLALGLEHVRPGGKMVIRLARIESWSAVDLIHRFSQFSTLEIFKHFDVGTKWPDCYLVASNIRSKQTEAINAVSFWKQA</sequence>
<reference evidence="1 2" key="1">
    <citation type="submission" date="2023-10" db="EMBL/GenBank/DDBJ databases">
        <title>Draft genome sequence of Xylaria bambusicola isolate GMP-LS, the root and basal stem rot pathogen of sugarcane in Indonesia.</title>
        <authorList>
            <person name="Selvaraj P."/>
            <person name="Muralishankar V."/>
            <person name="Muruganantham S."/>
            <person name="Sp S."/>
            <person name="Haryani S."/>
            <person name="Lau K.J.X."/>
            <person name="Naqvi N.I."/>
        </authorList>
    </citation>
    <scope>NUCLEOTIDE SEQUENCE [LARGE SCALE GENOMIC DNA]</scope>
    <source>
        <strain evidence="1">GMP-LS</strain>
    </source>
</reference>
<protein>
    <submittedName>
        <fullName evidence="1">Uncharacterized protein</fullName>
    </submittedName>
</protein>
<dbReference type="InterPro" id="IPR029063">
    <property type="entry name" value="SAM-dependent_MTases_sf"/>
</dbReference>
<accession>A0AAN7UTS5</accession>
<organism evidence="1 2">
    <name type="scientific">Xylaria bambusicola</name>
    <dbReference type="NCBI Taxonomy" id="326684"/>
    <lineage>
        <taxon>Eukaryota</taxon>
        <taxon>Fungi</taxon>
        <taxon>Dikarya</taxon>
        <taxon>Ascomycota</taxon>
        <taxon>Pezizomycotina</taxon>
        <taxon>Sordariomycetes</taxon>
        <taxon>Xylariomycetidae</taxon>
        <taxon>Xylariales</taxon>
        <taxon>Xylariaceae</taxon>
        <taxon>Xylaria</taxon>
    </lineage>
</organism>
<dbReference type="Gene3D" id="3.40.50.150">
    <property type="entry name" value="Vaccinia Virus protein VP39"/>
    <property type="match status" value="1"/>
</dbReference>
<gene>
    <name evidence="1" type="ORF">RRF57_011424</name>
</gene>
<dbReference type="EMBL" id="JAWHQM010000057">
    <property type="protein sequence ID" value="KAK5635712.1"/>
    <property type="molecule type" value="Genomic_DNA"/>
</dbReference>
<comment type="caution">
    <text evidence="1">The sequence shown here is derived from an EMBL/GenBank/DDBJ whole genome shotgun (WGS) entry which is preliminary data.</text>
</comment>
<keyword evidence="2" id="KW-1185">Reference proteome</keyword>
<dbReference type="AlphaFoldDB" id="A0AAN7UTS5"/>
<dbReference type="Proteomes" id="UP001305414">
    <property type="component" value="Unassembled WGS sequence"/>
</dbReference>
<evidence type="ECO:0000313" key="2">
    <source>
        <dbReference type="Proteomes" id="UP001305414"/>
    </source>
</evidence>
<dbReference type="SUPFAM" id="SSF53335">
    <property type="entry name" value="S-adenosyl-L-methionine-dependent methyltransferases"/>
    <property type="match status" value="1"/>
</dbReference>